<comment type="caution">
    <text evidence="1">The sequence shown here is derived from an EMBL/GenBank/DDBJ whole genome shotgun (WGS) entry which is preliminary data.</text>
</comment>
<protein>
    <submittedName>
        <fullName evidence="1">Uncharacterized protein</fullName>
    </submittedName>
</protein>
<dbReference type="AlphaFoldDB" id="A0A0F9CPK4"/>
<gene>
    <name evidence="1" type="ORF">LCGC14_2297170</name>
</gene>
<evidence type="ECO:0000313" key="1">
    <source>
        <dbReference type="EMBL" id="KKL51268.1"/>
    </source>
</evidence>
<reference evidence="1" key="1">
    <citation type="journal article" date="2015" name="Nature">
        <title>Complex archaea that bridge the gap between prokaryotes and eukaryotes.</title>
        <authorList>
            <person name="Spang A."/>
            <person name="Saw J.H."/>
            <person name="Jorgensen S.L."/>
            <person name="Zaremba-Niedzwiedzka K."/>
            <person name="Martijn J."/>
            <person name="Lind A.E."/>
            <person name="van Eijk R."/>
            <person name="Schleper C."/>
            <person name="Guy L."/>
            <person name="Ettema T.J."/>
        </authorList>
    </citation>
    <scope>NUCLEOTIDE SEQUENCE</scope>
</reference>
<sequence length="56" mass="6488">MVEQESNYERSDCPICGQDFPHLRGKKPVCCGRYDCLHEANRRGLYNAKVKESVEK</sequence>
<accession>A0A0F9CPK4</accession>
<dbReference type="EMBL" id="LAZR01032308">
    <property type="protein sequence ID" value="KKL51268.1"/>
    <property type="molecule type" value="Genomic_DNA"/>
</dbReference>
<proteinExistence type="predicted"/>
<organism evidence="1">
    <name type="scientific">marine sediment metagenome</name>
    <dbReference type="NCBI Taxonomy" id="412755"/>
    <lineage>
        <taxon>unclassified sequences</taxon>
        <taxon>metagenomes</taxon>
        <taxon>ecological metagenomes</taxon>
    </lineage>
</organism>
<name>A0A0F9CPK4_9ZZZZ</name>